<dbReference type="EMBL" id="JBEPLO010000001">
    <property type="protein sequence ID" value="MET3556983.1"/>
    <property type="molecule type" value="Genomic_DNA"/>
</dbReference>
<dbReference type="RefSeq" id="WP_354363653.1">
    <property type="nucleotide sequence ID" value="NZ_JBEPLO010000001.1"/>
</dbReference>
<sequence>MLEKVEIYLAYQGFKYIKPEKAGELSQEMEKVRFLAQEARKEFDQLGRELEKRIAPFQMEQVSQWMNQAQICRPHFWVYYRLPSDAQGDVALAIRLYGEPSDWGISVEVSFVERKKSETSLSKQNQVLEIPVQEEIYYWVQKDGVSERVEATEANRRLLQEQVRTGLVRKVLVKTDFPLQADRSREEVVLQLISMFHGLLPYYEASKKTD</sequence>
<evidence type="ECO:0000313" key="2">
    <source>
        <dbReference type="Proteomes" id="UP001549122"/>
    </source>
</evidence>
<name>A0ABV2FEK4_9STRE</name>
<gene>
    <name evidence="1" type="ORF">ABID29_000092</name>
</gene>
<accession>A0ABV2FEK4</accession>
<keyword evidence="2" id="KW-1185">Reference proteome</keyword>
<dbReference type="Proteomes" id="UP001549122">
    <property type="component" value="Unassembled WGS sequence"/>
</dbReference>
<evidence type="ECO:0000313" key="1">
    <source>
        <dbReference type="EMBL" id="MET3556983.1"/>
    </source>
</evidence>
<comment type="caution">
    <text evidence="1">The sequence shown here is derived from an EMBL/GenBank/DDBJ whole genome shotgun (WGS) entry which is preliminary data.</text>
</comment>
<organism evidence="1 2">
    <name type="scientific">Streptococcus rupicaprae</name>
    <dbReference type="NCBI Taxonomy" id="759619"/>
    <lineage>
        <taxon>Bacteria</taxon>
        <taxon>Bacillati</taxon>
        <taxon>Bacillota</taxon>
        <taxon>Bacilli</taxon>
        <taxon>Lactobacillales</taxon>
        <taxon>Streptococcaceae</taxon>
        <taxon>Streptococcus</taxon>
    </lineage>
</organism>
<protein>
    <submittedName>
        <fullName evidence="1">Uncharacterized protein</fullName>
    </submittedName>
</protein>
<proteinExistence type="predicted"/>
<reference evidence="1 2" key="1">
    <citation type="submission" date="2024-06" db="EMBL/GenBank/DDBJ databases">
        <title>Genomic Encyclopedia of Type Strains, Phase IV (KMG-IV): sequencing the most valuable type-strain genomes for metagenomic binning, comparative biology and taxonomic classification.</title>
        <authorList>
            <person name="Goeker M."/>
        </authorList>
    </citation>
    <scope>NUCLEOTIDE SEQUENCE [LARGE SCALE GENOMIC DNA]</scope>
    <source>
        <strain evidence="1 2">DSM 28303</strain>
    </source>
</reference>